<keyword evidence="3" id="KW-1003">Cell membrane</keyword>
<evidence type="ECO:0000256" key="2">
    <source>
        <dbReference type="ARBA" id="ARBA00022448"/>
    </source>
</evidence>
<organism evidence="8 9">
    <name type="scientific">[Ruminococcus] torques</name>
    <dbReference type="NCBI Taxonomy" id="33039"/>
    <lineage>
        <taxon>Bacteria</taxon>
        <taxon>Bacillati</taxon>
        <taxon>Bacillota</taxon>
        <taxon>Clostridia</taxon>
        <taxon>Lachnospirales</taxon>
        <taxon>Lachnospiraceae</taxon>
        <taxon>Mediterraneibacter</taxon>
    </lineage>
</organism>
<evidence type="ECO:0000256" key="4">
    <source>
        <dbReference type="ARBA" id="ARBA00022692"/>
    </source>
</evidence>
<reference evidence="8 9" key="1">
    <citation type="submission" date="2015-09" db="EMBL/GenBank/DDBJ databases">
        <authorList>
            <consortium name="Pathogen Informatics"/>
        </authorList>
    </citation>
    <scope>NUCLEOTIDE SEQUENCE [LARGE SCALE GENOMIC DNA]</scope>
    <source>
        <strain evidence="8 9">2789STDY5834889</strain>
    </source>
</reference>
<feature type="transmembrane region" description="Helical" evidence="7">
    <location>
        <begin position="364"/>
        <end position="385"/>
    </location>
</feature>
<dbReference type="NCBIfam" id="TIGR00797">
    <property type="entry name" value="matE"/>
    <property type="match status" value="1"/>
</dbReference>
<evidence type="ECO:0000313" key="9">
    <source>
        <dbReference type="Proteomes" id="UP000078383"/>
    </source>
</evidence>
<name>A0A174ZG51_9FIRM</name>
<gene>
    <name evidence="8" type="primary">mepA_14</name>
    <name evidence="8" type="ORF">ERS852502_01314</name>
</gene>
<dbReference type="PIRSF" id="PIRSF006603">
    <property type="entry name" value="DinF"/>
    <property type="match status" value="1"/>
</dbReference>
<feature type="transmembrane region" description="Helical" evidence="7">
    <location>
        <begin position="323"/>
        <end position="344"/>
    </location>
</feature>
<accession>A0A174ZG51</accession>
<dbReference type="GO" id="GO:0042910">
    <property type="term" value="F:xenobiotic transmembrane transporter activity"/>
    <property type="evidence" value="ECO:0007669"/>
    <property type="project" value="InterPro"/>
</dbReference>
<dbReference type="CDD" id="cd13138">
    <property type="entry name" value="MATE_yoeA_like"/>
    <property type="match status" value="1"/>
</dbReference>
<dbReference type="InterPro" id="IPR052031">
    <property type="entry name" value="Membrane_Transporter-Flippase"/>
</dbReference>
<keyword evidence="5 7" id="KW-1133">Transmembrane helix</keyword>
<feature type="transmembrane region" description="Helical" evidence="7">
    <location>
        <begin position="206"/>
        <end position="224"/>
    </location>
</feature>
<dbReference type="EMBL" id="CZBX01000005">
    <property type="protein sequence ID" value="CUQ86295.1"/>
    <property type="molecule type" value="Genomic_DNA"/>
</dbReference>
<feature type="transmembrane region" description="Helical" evidence="7">
    <location>
        <begin position="105"/>
        <end position="124"/>
    </location>
</feature>
<feature type="transmembrane region" description="Helical" evidence="7">
    <location>
        <begin position="144"/>
        <end position="165"/>
    </location>
</feature>
<comment type="subcellular location">
    <subcellularLocation>
        <location evidence="1">Cell membrane</location>
        <topology evidence="1">Multi-pass membrane protein</topology>
    </subcellularLocation>
</comment>
<evidence type="ECO:0000256" key="1">
    <source>
        <dbReference type="ARBA" id="ARBA00004651"/>
    </source>
</evidence>
<evidence type="ECO:0000256" key="6">
    <source>
        <dbReference type="ARBA" id="ARBA00023136"/>
    </source>
</evidence>
<keyword evidence="6 7" id="KW-0472">Membrane</keyword>
<evidence type="ECO:0000256" key="3">
    <source>
        <dbReference type="ARBA" id="ARBA00022475"/>
    </source>
</evidence>
<feature type="transmembrane region" description="Helical" evidence="7">
    <location>
        <begin position="291"/>
        <end position="311"/>
    </location>
</feature>
<evidence type="ECO:0000256" key="7">
    <source>
        <dbReference type="SAM" id="Phobius"/>
    </source>
</evidence>
<sequence length="452" mass="49303">MSNEIAKRRNRTIEMTQGSLWKNMFFFSVPLMFSQILEVMFNLSDVAVVGHFADYKALGSVGSTTTLVTLFTGLLIGLGSGVNVQVANKLGAGDKKATKETIHSALIICAAAGIFVCLICLLFAGPMLSMMNTKPELLDQAVLYMKVFALGMPATAVYNFGNGVLSARGDTKRPMYYLAFAGILNVLLNLIFVIVFHMAAVGVATASAIAQYVSGGLILIHLMRRDDECKVRLRNLRYHNIYGKGVLYLGVPSGLQNAIFAIANLFVQSGVNSFDAIMVSGNAAAANADNLIYNVMFAFYVACSSFMSQNWGAGNKERMKKCYLVTLTYSFSAGLLLGGALFFFGRPFLSLFATEPAVIAAGMHRIRIMGFSYAFSAFMDCAIASSRGIGKSIAPTFIVIMGSCVFRIIWIYTVFAYFHTIPSLYLLYIFSWGLTAIAETIYFKVSFKKVLA</sequence>
<dbReference type="RefSeq" id="WP_055172020.1">
    <property type="nucleotide sequence ID" value="NZ_CZBX01000005.1"/>
</dbReference>
<evidence type="ECO:0000256" key="5">
    <source>
        <dbReference type="ARBA" id="ARBA00022989"/>
    </source>
</evidence>
<protein>
    <submittedName>
        <fullName evidence="8">Multidrug export protein mepA</fullName>
    </submittedName>
</protein>
<dbReference type="PANTHER" id="PTHR43549:SF3">
    <property type="entry name" value="MULTIDRUG RESISTANCE PROTEIN YPNP-RELATED"/>
    <property type="match status" value="1"/>
</dbReference>
<feature type="transmembrane region" description="Helical" evidence="7">
    <location>
        <begin position="61"/>
        <end position="84"/>
    </location>
</feature>
<feature type="transmembrane region" description="Helical" evidence="7">
    <location>
        <begin position="245"/>
        <end position="271"/>
    </location>
</feature>
<feature type="transmembrane region" description="Helical" evidence="7">
    <location>
        <begin position="397"/>
        <end position="418"/>
    </location>
</feature>
<dbReference type="Pfam" id="PF01554">
    <property type="entry name" value="MatE"/>
    <property type="match status" value="2"/>
</dbReference>
<feature type="transmembrane region" description="Helical" evidence="7">
    <location>
        <begin position="177"/>
        <end position="200"/>
    </location>
</feature>
<dbReference type="PANTHER" id="PTHR43549">
    <property type="entry name" value="MULTIDRUG RESISTANCE PROTEIN YPNP-RELATED"/>
    <property type="match status" value="1"/>
</dbReference>
<dbReference type="OrthoDB" id="9776324at2"/>
<dbReference type="InterPro" id="IPR048279">
    <property type="entry name" value="MdtK-like"/>
</dbReference>
<feature type="transmembrane region" description="Helical" evidence="7">
    <location>
        <begin position="20"/>
        <end position="41"/>
    </location>
</feature>
<evidence type="ECO:0000313" key="8">
    <source>
        <dbReference type="EMBL" id="CUQ86295.1"/>
    </source>
</evidence>
<keyword evidence="2" id="KW-0813">Transport</keyword>
<proteinExistence type="predicted"/>
<dbReference type="Proteomes" id="UP000078383">
    <property type="component" value="Unassembled WGS sequence"/>
</dbReference>
<dbReference type="GO" id="GO:0015297">
    <property type="term" value="F:antiporter activity"/>
    <property type="evidence" value="ECO:0007669"/>
    <property type="project" value="InterPro"/>
</dbReference>
<dbReference type="GO" id="GO:0005886">
    <property type="term" value="C:plasma membrane"/>
    <property type="evidence" value="ECO:0007669"/>
    <property type="project" value="UniProtKB-SubCell"/>
</dbReference>
<dbReference type="AlphaFoldDB" id="A0A174ZG51"/>
<feature type="transmembrane region" description="Helical" evidence="7">
    <location>
        <begin position="424"/>
        <end position="443"/>
    </location>
</feature>
<dbReference type="InterPro" id="IPR002528">
    <property type="entry name" value="MATE_fam"/>
</dbReference>
<keyword evidence="4 7" id="KW-0812">Transmembrane</keyword>